<name>U9UJE3_RHIID</name>
<organism evidence="1">
    <name type="scientific">Rhizophagus irregularis (strain DAOM 181602 / DAOM 197198 / MUCL 43194)</name>
    <name type="common">Arbuscular mycorrhizal fungus</name>
    <name type="synonym">Glomus intraradices</name>
    <dbReference type="NCBI Taxonomy" id="747089"/>
    <lineage>
        <taxon>Eukaryota</taxon>
        <taxon>Fungi</taxon>
        <taxon>Fungi incertae sedis</taxon>
        <taxon>Mucoromycota</taxon>
        <taxon>Glomeromycotina</taxon>
        <taxon>Glomeromycetes</taxon>
        <taxon>Glomerales</taxon>
        <taxon>Glomeraceae</taxon>
        <taxon>Rhizophagus</taxon>
    </lineage>
</organism>
<dbReference type="EMBL" id="KI277255">
    <property type="protein sequence ID" value="ESA20514.1"/>
    <property type="molecule type" value="Genomic_DNA"/>
</dbReference>
<reference evidence="1" key="1">
    <citation type="submission" date="2013-07" db="EMBL/GenBank/DDBJ databases">
        <title>The genome of an arbuscular mycorrhizal fungus provides insights into the evolution of the oldest plant symbiosis.</title>
        <authorList>
            <consortium name="DOE Joint Genome Institute"/>
            <person name="Tisserant E."/>
            <person name="Malbreil M."/>
            <person name="Kuo A."/>
            <person name="Kohler A."/>
            <person name="Symeonidi A."/>
            <person name="Balestrini R."/>
            <person name="Charron P."/>
            <person name="Duensing N."/>
            <person name="Frei-dit-Frey N."/>
            <person name="Gianinazzi-Pearson V."/>
            <person name="Gilbert B."/>
            <person name="Handa Y."/>
            <person name="Hijri M."/>
            <person name="Kaul R."/>
            <person name="Kawaguchi M."/>
            <person name="Krajinski F."/>
            <person name="Lammers P."/>
            <person name="Lapierre D."/>
            <person name="Masclaux F.G."/>
            <person name="Murat C."/>
            <person name="Morin E."/>
            <person name="Ndikumana S."/>
            <person name="Pagni M."/>
            <person name="Petitpierre D."/>
            <person name="Requena N."/>
            <person name="Rosikiewicz P."/>
            <person name="Riley R."/>
            <person name="Saito K."/>
            <person name="San Clemente H."/>
            <person name="Shapiro H."/>
            <person name="van Tuinen D."/>
            <person name="Becard G."/>
            <person name="Bonfante P."/>
            <person name="Paszkowski U."/>
            <person name="Shachar-Hill Y."/>
            <person name="Young J.P."/>
            <person name="Sanders I.R."/>
            <person name="Henrissat B."/>
            <person name="Rensing S.A."/>
            <person name="Grigoriev I.V."/>
            <person name="Corradi N."/>
            <person name="Roux C."/>
            <person name="Martin F."/>
        </authorList>
    </citation>
    <scope>NUCLEOTIDE SEQUENCE</scope>
    <source>
        <strain evidence="1">DAOM 197198</strain>
    </source>
</reference>
<dbReference type="AlphaFoldDB" id="U9UJE3"/>
<gene>
    <name evidence="1" type="ORF">GLOINDRAFT_92319</name>
</gene>
<evidence type="ECO:0000313" key="1">
    <source>
        <dbReference type="EMBL" id="ESA20514.1"/>
    </source>
</evidence>
<protein>
    <submittedName>
        <fullName evidence="1">Uncharacterized protein</fullName>
    </submittedName>
</protein>
<accession>U9UJE3</accession>
<proteinExistence type="predicted"/>
<sequence>MTNEKSLGPIIADRNMLKVKKILPNLSINMNLTYNGFISSISCFSTRNFQLKVDGLCHVPLEGHANSFPELGRGYILIIYVYIHRILLRSLFQFPDANISKIFFINETYI</sequence>
<dbReference type="HOGENOM" id="CLU_2172351_0_0_1"/>